<evidence type="ECO:0000256" key="11">
    <source>
        <dbReference type="SAM" id="MobiDB-lite"/>
    </source>
</evidence>
<dbReference type="Proteomes" id="UP000887566">
    <property type="component" value="Unplaced"/>
</dbReference>
<evidence type="ECO:0000256" key="4">
    <source>
        <dbReference type="ARBA" id="ARBA00022475"/>
    </source>
</evidence>
<evidence type="ECO:0000256" key="8">
    <source>
        <dbReference type="ARBA" id="ARBA00022803"/>
    </source>
</evidence>
<dbReference type="GO" id="GO:0005938">
    <property type="term" value="C:cell cortex"/>
    <property type="evidence" value="ECO:0007669"/>
    <property type="project" value="TreeGrafter"/>
</dbReference>
<feature type="region of interest" description="Disordered" evidence="11">
    <location>
        <begin position="591"/>
        <end position="621"/>
    </location>
</feature>
<dbReference type="PROSITE" id="PS50877">
    <property type="entry name" value="GOLOCO"/>
    <property type="match status" value="4"/>
</dbReference>
<comment type="subcellular location">
    <subcellularLocation>
        <location evidence="1">Cell membrane</location>
    </subcellularLocation>
    <subcellularLocation>
        <location evidence="2">Cytoplasm</location>
    </subcellularLocation>
</comment>
<keyword evidence="6" id="KW-0597">Phosphoprotein</keyword>
<dbReference type="FunFam" id="1.25.40.10:FF:000043">
    <property type="entry name" value="G-protein-signaling modulator 2 isoform X1"/>
    <property type="match status" value="1"/>
</dbReference>
<evidence type="ECO:0000256" key="6">
    <source>
        <dbReference type="ARBA" id="ARBA00022553"/>
    </source>
</evidence>
<dbReference type="PANTHER" id="PTHR45954">
    <property type="entry name" value="LD33695P"/>
    <property type="match status" value="1"/>
</dbReference>
<dbReference type="SMART" id="SM00390">
    <property type="entry name" value="GoLoco"/>
    <property type="match status" value="4"/>
</dbReference>
<keyword evidence="7" id="KW-0677">Repeat</keyword>
<dbReference type="InterPro" id="IPR019734">
    <property type="entry name" value="TPR_rpt"/>
</dbReference>
<dbReference type="WBParaSite" id="PSAMB.scaffold2309size23974.g17258.t1">
    <property type="protein sequence ID" value="PSAMB.scaffold2309size23974.g17258.t1"/>
    <property type="gene ID" value="PSAMB.scaffold2309size23974.g17258"/>
</dbReference>
<feature type="compositionally biased region" description="Basic and acidic residues" evidence="11">
    <location>
        <begin position="760"/>
        <end position="771"/>
    </location>
</feature>
<evidence type="ECO:0000256" key="1">
    <source>
        <dbReference type="ARBA" id="ARBA00004236"/>
    </source>
</evidence>
<accession>A0A914VS42</accession>
<organism evidence="12 13">
    <name type="scientific">Plectus sambesii</name>
    <dbReference type="NCBI Taxonomy" id="2011161"/>
    <lineage>
        <taxon>Eukaryota</taxon>
        <taxon>Metazoa</taxon>
        <taxon>Ecdysozoa</taxon>
        <taxon>Nematoda</taxon>
        <taxon>Chromadorea</taxon>
        <taxon>Plectida</taxon>
        <taxon>Plectina</taxon>
        <taxon>Plectoidea</taxon>
        <taxon>Plectidae</taxon>
        <taxon>Plectus</taxon>
    </lineage>
</organism>
<dbReference type="GO" id="GO:0005092">
    <property type="term" value="F:GDP-dissociation inhibitor activity"/>
    <property type="evidence" value="ECO:0007669"/>
    <property type="project" value="TreeGrafter"/>
</dbReference>
<keyword evidence="4" id="KW-1003">Cell membrane</keyword>
<dbReference type="PROSITE" id="PS50005">
    <property type="entry name" value="TPR"/>
    <property type="match status" value="2"/>
</dbReference>
<dbReference type="Pfam" id="PF13374">
    <property type="entry name" value="TPR_10"/>
    <property type="match status" value="1"/>
</dbReference>
<dbReference type="InterPro" id="IPR011990">
    <property type="entry name" value="TPR-like_helical_dom_sf"/>
</dbReference>
<proteinExistence type="inferred from homology"/>
<dbReference type="SUPFAM" id="SSF48452">
    <property type="entry name" value="TPR-like"/>
    <property type="match status" value="2"/>
</dbReference>
<dbReference type="SMART" id="SM00028">
    <property type="entry name" value="TPR"/>
    <property type="match status" value="6"/>
</dbReference>
<keyword evidence="12" id="KW-1185">Reference proteome</keyword>
<dbReference type="Gene3D" id="1.25.40.10">
    <property type="entry name" value="Tetratricopeptide repeat domain"/>
    <property type="match status" value="4"/>
</dbReference>
<dbReference type="AlphaFoldDB" id="A0A914VS42"/>
<feature type="compositionally biased region" description="Basic and acidic residues" evidence="11">
    <location>
        <begin position="494"/>
        <end position="512"/>
    </location>
</feature>
<comment type="similarity">
    <text evidence="3">Belongs to the GPSM family.</text>
</comment>
<dbReference type="GO" id="GO:0005886">
    <property type="term" value="C:plasma membrane"/>
    <property type="evidence" value="ECO:0007669"/>
    <property type="project" value="UniProtKB-SubCell"/>
</dbReference>
<evidence type="ECO:0000256" key="10">
    <source>
        <dbReference type="PROSITE-ProRule" id="PRU00339"/>
    </source>
</evidence>
<feature type="region of interest" description="Disordered" evidence="11">
    <location>
        <begin position="494"/>
        <end position="520"/>
    </location>
</feature>
<dbReference type="PANTHER" id="PTHR45954:SF1">
    <property type="entry name" value="LD33695P"/>
    <property type="match status" value="1"/>
</dbReference>
<evidence type="ECO:0000256" key="7">
    <source>
        <dbReference type="ARBA" id="ARBA00022737"/>
    </source>
</evidence>
<keyword evidence="9" id="KW-0472">Membrane</keyword>
<feature type="compositionally biased region" description="Polar residues" evidence="11">
    <location>
        <begin position="791"/>
        <end position="800"/>
    </location>
</feature>
<feature type="compositionally biased region" description="Basic and acidic residues" evidence="11">
    <location>
        <begin position="693"/>
        <end position="702"/>
    </location>
</feature>
<feature type="repeat" description="TPR" evidence="10">
    <location>
        <begin position="260"/>
        <end position="293"/>
    </location>
</feature>
<feature type="compositionally biased region" description="Pro residues" evidence="11">
    <location>
        <begin position="607"/>
        <end position="619"/>
    </location>
</feature>
<evidence type="ECO:0000256" key="2">
    <source>
        <dbReference type="ARBA" id="ARBA00004496"/>
    </source>
</evidence>
<dbReference type="InterPro" id="IPR052386">
    <property type="entry name" value="GPSM"/>
</dbReference>
<feature type="repeat" description="TPR" evidence="10">
    <location>
        <begin position="72"/>
        <end position="105"/>
    </location>
</feature>
<feature type="region of interest" description="Disordered" evidence="11">
    <location>
        <begin position="674"/>
        <end position="702"/>
    </location>
</feature>
<keyword evidence="8 10" id="KW-0802">TPR repeat</keyword>
<dbReference type="PROSITE" id="PS50293">
    <property type="entry name" value="TPR_REGION"/>
    <property type="match status" value="1"/>
</dbReference>
<feature type="region of interest" description="Disordered" evidence="11">
    <location>
        <begin position="760"/>
        <end position="800"/>
    </location>
</feature>
<sequence>MKPTHCKGAWRRLQPTTTKKMATAPLKQSGAGRCLELALEGERLCRAGNSKSGITYLEGALAEGTEDLRTLSAIYSQLGNAYFYLRDYNKALEYHRHDVTLARAIGDRQGDAKASGNLGNTLKVLGKFDEAVVCCQRHLDIVRSLGDKVGEARALYNLGNLYHAKGKQAGRQAIPSSFADLSSVSAEYPESVRSTLQLAIQYYEANLKLVEEQNDKAAIGRACGNLGNTHYLLGQFDQAVECHNKRLSLAKEFGDKPAMRRAYSNLGNAHVFLGEIDRALEYYRKALAIAVELGDQAIEAQACYSLGNTSTLAGQHEQAVEYHKRHLRIARELKDRVGESRACFSLGNAFSALGDNSKALYFAALHYKLANEMGDLNGESAAAQTLSDLRSELGTTAKPDASADPRPGASADDVADVLETTHADVGIRRRRSMEHLLPVTAMNGTKQPAAPKMSVGSRTPNDTVGQQQFSGITDEEESFFALLSRVQGKRIDDQRCDPRTLADGNKENKGPRQADSLFPDTTKQHRRLSFGFGGVSVDLTLRRRAKTMRPLMAIDESSASSTFSTSADTARHSVRRRYSLGFFQPKITSTPAVQPKRRYIDDSERPPLLPSSPPRPLPLPDQTNDEFFDMIAGAQGRRMNDQRAQLERLPGLHHPERLLSKLNNDKQRITASASVDQMAGALRRDPQPTTSESVRKISADEAPAHALDEDFIDMLIRCQSTRIEEQRSELPSKKSAPTVPEDDIFQLVLKMQAGRFEEQRAVLDSATERNDAGPSKSAEVSPPNKQAAKRTASQKLKTKR</sequence>
<protein>
    <submittedName>
        <fullName evidence="13">G-protein-signaling modulator 2</fullName>
    </submittedName>
</protein>
<evidence type="ECO:0000313" key="12">
    <source>
        <dbReference type="Proteomes" id="UP000887566"/>
    </source>
</evidence>
<dbReference type="InterPro" id="IPR003109">
    <property type="entry name" value="GoLoco_motif"/>
</dbReference>
<dbReference type="Pfam" id="PF02188">
    <property type="entry name" value="GoLoco"/>
    <property type="match status" value="3"/>
</dbReference>
<dbReference type="GO" id="GO:0000132">
    <property type="term" value="P:establishment of mitotic spindle orientation"/>
    <property type="evidence" value="ECO:0007669"/>
    <property type="project" value="TreeGrafter"/>
</dbReference>
<evidence type="ECO:0000256" key="9">
    <source>
        <dbReference type="ARBA" id="ARBA00023136"/>
    </source>
</evidence>
<dbReference type="Pfam" id="PF13424">
    <property type="entry name" value="TPR_12"/>
    <property type="match status" value="3"/>
</dbReference>
<dbReference type="GO" id="GO:0001965">
    <property type="term" value="F:G-protein alpha-subunit binding"/>
    <property type="evidence" value="ECO:0007669"/>
    <property type="project" value="TreeGrafter"/>
</dbReference>
<name>A0A914VS42_9BILA</name>
<keyword evidence="5" id="KW-0963">Cytoplasm</keyword>
<reference evidence="13" key="1">
    <citation type="submission" date="2022-11" db="UniProtKB">
        <authorList>
            <consortium name="WormBaseParasite"/>
        </authorList>
    </citation>
    <scope>IDENTIFICATION</scope>
</reference>
<evidence type="ECO:0000256" key="3">
    <source>
        <dbReference type="ARBA" id="ARBA00006600"/>
    </source>
</evidence>
<feature type="region of interest" description="Disordered" evidence="11">
    <location>
        <begin position="395"/>
        <end position="416"/>
    </location>
</feature>
<evidence type="ECO:0000313" key="13">
    <source>
        <dbReference type="WBParaSite" id="PSAMB.scaffold2309size23974.g17258.t1"/>
    </source>
</evidence>
<evidence type="ECO:0000256" key="5">
    <source>
        <dbReference type="ARBA" id="ARBA00022490"/>
    </source>
</evidence>